<dbReference type="InterPro" id="IPR025315">
    <property type="entry name" value="DUF4220"/>
</dbReference>
<organism evidence="3 4">
    <name type="scientific">Rubroshorea leprosula</name>
    <dbReference type="NCBI Taxonomy" id="152421"/>
    <lineage>
        <taxon>Eukaryota</taxon>
        <taxon>Viridiplantae</taxon>
        <taxon>Streptophyta</taxon>
        <taxon>Embryophyta</taxon>
        <taxon>Tracheophyta</taxon>
        <taxon>Spermatophyta</taxon>
        <taxon>Magnoliopsida</taxon>
        <taxon>eudicotyledons</taxon>
        <taxon>Gunneridae</taxon>
        <taxon>Pentapetalae</taxon>
        <taxon>rosids</taxon>
        <taxon>malvids</taxon>
        <taxon>Malvales</taxon>
        <taxon>Dipterocarpaceae</taxon>
        <taxon>Rubroshorea</taxon>
    </lineage>
</organism>
<sequence length="699" mass="79616">MSLNVSLHVKEFLLGKENPEVMKLGYIEISMLVMTLAAVVLFVTGSSRRRGCCGAIAFVQWLSYTLVSNQLFTFTIGQMQGATFQNELLPLWGAFMLIVFGQVHSFSAYSPEDNEQWKKYSSIIFLQSIFVGGMVGLYTETTTYRYWFSPILVCMGIEADEKIAALKMAARSSLAENTKPISAFMASEHRISTVGEPDPIQMNGYNYLVTGDRVGMFEVMRPQYQMQLNVARDEVVTLQKIWQCQGRLLTGETGQQLKDICFSFALFKLLLRRFGGQPFSESSLDKTWKLVRNGLLEKEGDYERALRVIEVELSFLFDLFYTKYAVIFKGGPGFRRWKILSTLFLVGFGAFIAREFLINYKPKTDELNLITTHGVNVDTRVTGILIVGILFMAIAQSLYLIVSNWAMVLLICNHVRGIYDSNYLMLLLAKMVLLRHRWLKPWGRKLGQYSLLKSFHRDPLKFKFRYFSSDFVDRVPRQGRTGSSKIELPEEVKKAVILNLRTINDRKLSNGEKSLQQNNVRDELIWASELETPTHVILVWHIATSLCKIATRPNSLRNGDFVVATRLSDYCAYLVAFAPRLISDNATDSEFIFDEVLKDCRGSLKECKSDRDKYEEIMNKLGGQETIIHEGARLANDLQKLQNESDFMWKVLADFWAELMLFVAPSGDPRAHVEHLAEGGEFVTHLWALLSHAGILNNG</sequence>
<proteinExistence type="predicted"/>
<dbReference type="PANTHER" id="PTHR31325">
    <property type="entry name" value="OS01G0798800 PROTEIN-RELATED"/>
    <property type="match status" value="1"/>
</dbReference>
<dbReference type="InterPro" id="IPR007658">
    <property type="entry name" value="DUF594"/>
</dbReference>
<evidence type="ECO:0000313" key="4">
    <source>
        <dbReference type="Proteomes" id="UP001054252"/>
    </source>
</evidence>
<dbReference type="Pfam" id="PF04578">
    <property type="entry name" value="DUF594"/>
    <property type="match status" value="1"/>
</dbReference>
<keyword evidence="1" id="KW-0472">Membrane</keyword>
<feature type="transmembrane region" description="Helical" evidence="1">
    <location>
        <begin position="339"/>
        <end position="360"/>
    </location>
</feature>
<dbReference type="Pfam" id="PF13968">
    <property type="entry name" value="DUF4220"/>
    <property type="match status" value="1"/>
</dbReference>
<dbReference type="Proteomes" id="UP001054252">
    <property type="component" value="Unassembled WGS sequence"/>
</dbReference>
<dbReference type="EMBL" id="BPVZ01000170">
    <property type="protein sequence ID" value="GKV43581.1"/>
    <property type="molecule type" value="Genomic_DNA"/>
</dbReference>
<name>A0AAV5M1C6_9ROSI</name>
<feature type="transmembrane region" description="Helical" evidence="1">
    <location>
        <begin position="89"/>
        <end position="108"/>
    </location>
</feature>
<protein>
    <recommendedName>
        <fullName evidence="2">DUF4220 domain-containing protein</fullName>
    </recommendedName>
</protein>
<dbReference type="AlphaFoldDB" id="A0AAV5M1C6"/>
<evidence type="ECO:0000259" key="2">
    <source>
        <dbReference type="Pfam" id="PF13968"/>
    </source>
</evidence>
<feature type="domain" description="DUF4220" evidence="2">
    <location>
        <begin position="61"/>
        <end position="453"/>
    </location>
</feature>
<keyword evidence="1" id="KW-1133">Transmembrane helix</keyword>
<feature type="transmembrane region" description="Helical" evidence="1">
    <location>
        <begin position="381"/>
        <end position="402"/>
    </location>
</feature>
<evidence type="ECO:0000313" key="3">
    <source>
        <dbReference type="EMBL" id="GKV43581.1"/>
    </source>
</evidence>
<comment type="caution">
    <text evidence="3">The sequence shown here is derived from an EMBL/GenBank/DDBJ whole genome shotgun (WGS) entry which is preliminary data.</text>
</comment>
<reference evidence="3 4" key="1">
    <citation type="journal article" date="2021" name="Commun. Biol.">
        <title>The genome of Shorea leprosula (Dipterocarpaceae) highlights the ecological relevance of drought in aseasonal tropical rainforests.</title>
        <authorList>
            <person name="Ng K.K.S."/>
            <person name="Kobayashi M.J."/>
            <person name="Fawcett J.A."/>
            <person name="Hatakeyama M."/>
            <person name="Paape T."/>
            <person name="Ng C.H."/>
            <person name="Ang C.C."/>
            <person name="Tnah L.H."/>
            <person name="Lee C.T."/>
            <person name="Nishiyama T."/>
            <person name="Sese J."/>
            <person name="O'Brien M.J."/>
            <person name="Copetti D."/>
            <person name="Mohd Noor M.I."/>
            <person name="Ong R.C."/>
            <person name="Putra M."/>
            <person name="Sireger I.Z."/>
            <person name="Indrioko S."/>
            <person name="Kosugi Y."/>
            <person name="Izuno A."/>
            <person name="Isagi Y."/>
            <person name="Lee S.L."/>
            <person name="Shimizu K.K."/>
        </authorList>
    </citation>
    <scope>NUCLEOTIDE SEQUENCE [LARGE SCALE GENOMIC DNA]</scope>
    <source>
        <strain evidence="3">214</strain>
    </source>
</reference>
<feature type="transmembrane region" description="Helical" evidence="1">
    <location>
        <begin position="120"/>
        <end position="139"/>
    </location>
</feature>
<feature type="transmembrane region" description="Helical" evidence="1">
    <location>
        <begin position="24"/>
        <end position="43"/>
    </location>
</feature>
<keyword evidence="4" id="KW-1185">Reference proteome</keyword>
<accession>A0AAV5M1C6</accession>
<keyword evidence="1" id="KW-0812">Transmembrane</keyword>
<evidence type="ECO:0000256" key="1">
    <source>
        <dbReference type="SAM" id="Phobius"/>
    </source>
</evidence>
<gene>
    <name evidence="3" type="ORF">SLEP1_g50854</name>
</gene>